<dbReference type="CDD" id="cd02966">
    <property type="entry name" value="TlpA_like_family"/>
    <property type="match status" value="1"/>
</dbReference>
<dbReference type="PANTHER" id="PTHR42852:SF13">
    <property type="entry name" value="PROTEIN DIPZ"/>
    <property type="match status" value="1"/>
</dbReference>
<dbReference type="Gene3D" id="3.40.30.10">
    <property type="entry name" value="Glutaredoxin"/>
    <property type="match status" value="1"/>
</dbReference>
<dbReference type="OrthoDB" id="25753at2"/>
<dbReference type="PROSITE" id="PS00194">
    <property type="entry name" value="THIOREDOXIN_1"/>
    <property type="match status" value="1"/>
</dbReference>
<dbReference type="InterPro" id="IPR000866">
    <property type="entry name" value="AhpC/TSA"/>
</dbReference>
<gene>
    <name evidence="4" type="ordered locus">Acid_2283</name>
</gene>
<dbReference type="KEGG" id="sus:Acid_2283"/>
<organism evidence="4">
    <name type="scientific">Solibacter usitatus (strain Ellin6076)</name>
    <dbReference type="NCBI Taxonomy" id="234267"/>
    <lineage>
        <taxon>Bacteria</taxon>
        <taxon>Pseudomonadati</taxon>
        <taxon>Acidobacteriota</taxon>
        <taxon>Terriglobia</taxon>
        <taxon>Bryobacterales</taxon>
        <taxon>Solibacteraceae</taxon>
        <taxon>Candidatus Solibacter</taxon>
    </lineage>
</organism>
<keyword evidence="2" id="KW-0732">Signal</keyword>
<sequence length="501" mass="53958" precursor="true">MKSRLVLTTLAFAGAICAADTTVAQTAAKLEEQLTTAPGSIGAEYRLGAAQALQAGYPELSRRFLETALKSLRGSKDVPEPAVWQALAEMAPAEAAALAPQFGSGGTLLAITTLVREGHADEAAALYRKTAASFAEPLSFADANWLVNASGPLAKTLPDAVADNYERAIRAASASPDFGGDVKMTRTIQVGTTSITTDNARDTLLILAGARLRLLSPERFAKYRETFSKWNLTGPATVRSAGAPASPEVASISNRMGTMRKLPSDRDRTQLVKELVPEIRKLPLQWRLGLIRGLAGVATEGDLGKEALGMVAVTLADTLREASQGPGSYGDSYLGLAKMVRYEHLTVPTDPTLAAAQALLALREQVQQENGFSLTSLDGKTYTLAGLKGKIVLLNFWATWCPPCRKEMPDMEKLYRTYEKQGLTVIAVSDEDRETVANFLAKNNYSFPIALDAGRKVNSAFLVEGIPQSFIFDREGRLAAQAIDMRTEGQFMELLRRAGLE</sequence>
<evidence type="ECO:0000259" key="3">
    <source>
        <dbReference type="PROSITE" id="PS51352"/>
    </source>
</evidence>
<evidence type="ECO:0000313" key="4">
    <source>
        <dbReference type="EMBL" id="ABJ83272.1"/>
    </source>
</evidence>
<accession>Q025P7</accession>
<dbReference type="InterPro" id="IPR036249">
    <property type="entry name" value="Thioredoxin-like_sf"/>
</dbReference>
<dbReference type="InterPro" id="IPR050553">
    <property type="entry name" value="Thioredoxin_ResA/DsbE_sf"/>
</dbReference>
<dbReference type="InParanoid" id="Q025P7"/>
<feature type="chain" id="PRO_5004163167" evidence="2">
    <location>
        <begin position="19"/>
        <end position="501"/>
    </location>
</feature>
<dbReference type="STRING" id="234267.Acid_2283"/>
<dbReference type="InterPro" id="IPR017937">
    <property type="entry name" value="Thioredoxin_CS"/>
</dbReference>
<dbReference type="InterPro" id="IPR013766">
    <property type="entry name" value="Thioredoxin_domain"/>
</dbReference>
<evidence type="ECO:0000256" key="2">
    <source>
        <dbReference type="SAM" id="SignalP"/>
    </source>
</evidence>
<dbReference type="eggNOG" id="COG0526">
    <property type="taxonomic scope" value="Bacteria"/>
</dbReference>
<reference evidence="4" key="1">
    <citation type="submission" date="2006-10" db="EMBL/GenBank/DDBJ databases">
        <title>Complete sequence of Solibacter usitatus Ellin6076.</title>
        <authorList>
            <consortium name="US DOE Joint Genome Institute"/>
            <person name="Copeland A."/>
            <person name="Lucas S."/>
            <person name="Lapidus A."/>
            <person name="Barry K."/>
            <person name="Detter J.C."/>
            <person name="Glavina del Rio T."/>
            <person name="Hammon N."/>
            <person name="Israni S."/>
            <person name="Dalin E."/>
            <person name="Tice H."/>
            <person name="Pitluck S."/>
            <person name="Thompson L.S."/>
            <person name="Brettin T."/>
            <person name="Bruce D."/>
            <person name="Han C."/>
            <person name="Tapia R."/>
            <person name="Gilna P."/>
            <person name="Schmutz J."/>
            <person name="Larimer F."/>
            <person name="Land M."/>
            <person name="Hauser L."/>
            <person name="Kyrpides N."/>
            <person name="Mikhailova N."/>
            <person name="Janssen P.H."/>
            <person name="Kuske C.R."/>
            <person name="Richardson P."/>
        </authorList>
    </citation>
    <scope>NUCLEOTIDE SEQUENCE</scope>
    <source>
        <strain evidence="4">Ellin6076</strain>
    </source>
</reference>
<dbReference type="HOGENOM" id="CLU_543911_0_0_0"/>
<dbReference type="Pfam" id="PF00578">
    <property type="entry name" value="AhpC-TSA"/>
    <property type="match status" value="1"/>
</dbReference>
<feature type="domain" description="Thioredoxin" evidence="3">
    <location>
        <begin position="363"/>
        <end position="501"/>
    </location>
</feature>
<dbReference type="EMBL" id="CP000473">
    <property type="protein sequence ID" value="ABJ83272.1"/>
    <property type="molecule type" value="Genomic_DNA"/>
</dbReference>
<feature type="signal peptide" evidence="2">
    <location>
        <begin position="1"/>
        <end position="18"/>
    </location>
</feature>
<dbReference type="GO" id="GO:0016491">
    <property type="term" value="F:oxidoreductase activity"/>
    <property type="evidence" value="ECO:0007669"/>
    <property type="project" value="InterPro"/>
</dbReference>
<dbReference type="PANTHER" id="PTHR42852">
    <property type="entry name" value="THIOL:DISULFIDE INTERCHANGE PROTEIN DSBE"/>
    <property type="match status" value="1"/>
</dbReference>
<keyword evidence="1" id="KW-0676">Redox-active center</keyword>
<evidence type="ECO:0000256" key="1">
    <source>
        <dbReference type="ARBA" id="ARBA00023284"/>
    </source>
</evidence>
<proteinExistence type="predicted"/>
<dbReference type="SUPFAM" id="SSF52833">
    <property type="entry name" value="Thioredoxin-like"/>
    <property type="match status" value="1"/>
</dbReference>
<dbReference type="AlphaFoldDB" id="Q025P7"/>
<protein>
    <submittedName>
        <fullName evidence="4">Redoxin domain protein</fullName>
    </submittedName>
</protein>
<dbReference type="GO" id="GO:0016209">
    <property type="term" value="F:antioxidant activity"/>
    <property type="evidence" value="ECO:0007669"/>
    <property type="project" value="InterPro"/>
</dbReference>
<name>Q025P7_SOLUE</name>
<dbReference type="PROSITE" id="PS51352">
    <property type="entry name" value="THIOREDOXIN_2"/>
    <property type="match status" value="1"/>
</dbReference>